<keyword evidence="3" id="KW-1185">Reference proteome</keyword>
<proteinExistence type="predicted"/>
<dbReference type="Proteomes" id="UP000326678">
    <property type="component" value="Chromosome Gxm1"/>
</dbReference>
<evidence type="ECO:0000256" key="1">
    <source>
        <dbReference type="SAM" id="Phobius"/>
    </source>
</evidence>
<dbReference type="EMBL" id="CP045226">
    <property type="protein sequence ID" value="QFS48610.1"/>
    <property type="molecule type" value="Genomic_DNA"/>
</dbReference>
<name>A0A5P8W7I0_9NOSO</name>
<dbReference type="AlphaFoldDB" id="A0A5P8W7I0"/>
<keyword evidence="1" id="KW-0812">Transmembrane</keyword>
<protein>
    <submittedName>
        <fullName evidence="2">Uncharacterized protein</fullName>
    </submittedName>
</protein>
<dbReference type="KEGG" id="nsh:GXM_06104"/>
<evidence type="ECO:0000313" key="3">
    <source>
        <dbReference type="Proteomes" id="UP000326678"/>
    </source>
</evidence>
<keyword evidence="1" id="KW-0472">Membrane</keyword>
<accession>A0A5P8W7I0</accession>
<gene>
    <name evidence="2" type="ORF">GXM_06104</name>
</gene>
<reference evidence="2 3" key="1">
    <citation type="submission" date="2019-10" db="EMBL/GenBank/DDBJ databases">
        <title>Genomic and transcriptomic insights into the perfect genentic adaptation of a filamentous nitrogen-fixing cyanobacterium to rice fields.</title>
        <authorList>
            <person name="Chen Z."/>
        </authorList>
    </citation>
    <scope>NUCLEOTIDE SEQUENCE [LARGE SCALE GENOMIC DNA]</scope>
    <source>
        <strain evidence="2">CCNUC1</strain>
    </source>
</reference>
<organism evidence="2 3">
    <name type="scientific">Nostoc sphaeroides CCNUC1</name>
    <dbReference type="NCBI Taxonomy" id="2653204"/>
    <lineage>
        <taxon>Bacteria</taxon>
        <taxon>Bacillati</taxon>
        <taxon>Cyanobacteriota</taxon>
        <taxon>Cyanophyceae</taxon>
        <taxon>Nostocales</taxon>
        <taxon>Nostocaceae</taxon>
        <taxon>Nostoc</taxon>
    </lineage>
</organism>
<sequence>MSLVISYFTYLYVLLVILFLTPVQTRLIASLLLTPNS</sequence>
<feature type="transmembrane region" description="Helical" evidence="1">
    <location>
        <begin position="12"/>
        <end position="33"/>
    </location>
</feature>
<keyword evidence="1" id="KW-1133">Transmembrane helix</keyword>
<evidence type="ECO:0000313" key="2">
    <source>
        <dbReference type="EMBL" id="QFS48610.1"/>
    </source>
</evidence>